<dbReference type="EMBL" id="QUAL01000154">
    <property type="protein sequence ID" value="RIQ21097.1"/>
    <property type="molecule type" value="Genomic_DNA"/>
</dbReference>
<evidence type="ECO:0000256" key="2">
    <source>
        <dbReference type="ARBA" id="ARBA00023015"/>
    </source>
</evidence>
<gene>
    <name evidence="7" type="ORF">DY240_16060</name>
</gene>
<dbReference type="Proteomes" id="UP000284057">
    <property type="component" value="Unassembled WGS sequence"/>
</dbReference>
<organism evidence="7 8">
    <name type="scientific">Jiangella rhizosphaerae</name>
    <dbReference type="NCBI Taxonomy" id="2293569"/>
    <lineage>
        <taxon>Bacteria</taxon>
        <taxon>Bacillati</taxon>
        <taxon>Actinomycetota</taxon>
        <taxon>Actinomycetes</taxon>
        <taxon>Jiangellales</taxon>
        <taxon>Jiangellaceae</taxon>
        <taxon>Jiangella</taxon>
    </lineage>
</organism>
<keyword evidence="4" id="KW-0804">Transcription</keyword>
<comment type="caution">
    <text evidence="7">The sequence shown here is derived from an EMBL/GenBank/DDBJ whole genome shotgun (WGS) entry which is preliminary data.</text>
</comment>
<proteinExistence type="predicted"/>
<keyword evidence="1" id="KW-0678">Repressor</keyword>
<dbReference type="PANTHER" id="PTHR30204">
    <property type="entry name" value="REDOX-CYCLING DRUG-SENSING TRANSCRIPTIONAL ACTIVATOR SOXR"/>
    <property type="match status" value="1"/>
</dbReference>
<reference evidence="7 8" key="1">
    <citation type="submission" date="2018-09" db="EMBL/GenBank/DDBJ databases">
        <title>Isolation, diversity and antifungal activity of actinobacteria from wheat.</title>
        <authorList>
            <person name="Han C."/>
        </authorList>
    </citation>
    <scope>NUCLEOTIDE SEQUENCE [LARGE SCALE GENOMIC DNA]</scope>
    <source>
        <strain evidence="7 8">NEAU-YY265</strain>
    </source>
</reference>
<keyword evidence="2" id="KW-0805">Transcription regulation</keyword>
<evidence type="ECO:0000313" key="8">
    <source>
        <dbReference type="Proteomes" id="UP000284057"/>
    </source>
</evidence>
<evidence type="ECO:0000256" key="3">
    <source>
        <dbReference type="ARBA" id="ARBA00023125"/>
    </source>
</evidence>
<evidence type="ECO:0000256" key="1">
    <source>
        <dbReference type="ARBA" id="ARBA00022491"/>
    </source>
</evidence>
<sequence length="149" mass="16565">MPPDAFGARTCLDSPGPTTTREARLETTTRDLTACVREPDNRAVGLSPHPRCFVKLPLDDAQAPLFTIGQVSDMLGVQHAFLRRLDQQDVVHPTRSQGGQRRYSRHQIDQVIAVRTLLEEGLTLAGIRRVFELQARVADLEAQLAELRG</sequence>
<dbReference type="InterPro" id="IPR009061">
    <property type="entry name" value="DNA-bd_dom_put_sf"/>
</dbReference>
<name>A0A418KP81_9ACTN</name>
<keyword evidence="3" id="KW-0238">DNA-binding</keyword>
<dbReference type="OrthoDB" id="3387956at2"/>
<dbReference type="PANTHER" id="PTHR30204:SF69">
    <property type="entry name" value="MERR-FAMILY TRANSCRIPTIONAL REGULATOR"/>
    <property type="match status" value="1"/>
</dbReference>
<feature type="region of interest" description="Disordered" evidence="5">
    <location>
        <begin position="1"/>
        <end position="23"/>
    </location>
</feature>
<dbReference type="InterPro" id="IPR000551">
    <property type="entry name" value="MerR-type_HTH_dom"/>
</dbReference>
<dbReference type="PROSITE" id="PS50937">
    <property type="entry name" value="HTH_MERR_2"/>
    <property type="match status" value="1"/>
</dbReference>
<protein>
    <submittedName>
        <fullName evidence="7">MerR family transcriptional regulator</fullName>
    </submittedName>
</protein>
<evidence type="ECO:0000256" key="4">
    <source>
        <dbReference type="ARBA" id="ARBA00023163"/>
    </source>
</evidence>
<dbReference type="SUPFAM" id="SSF46955">
    <property type="entry name" value="Putative DNA-binding domain"/>
    <property type="match status" value="1"/>
</dbReference>
<accession>A0A418KP81</accession>
<feature type="domain" description="HTH merR-type" evidence="6">
    <location>
        <begin position="65"/>
        <end position="133"/>
    </location>
</feature>
<dbReference type="InterPro" id="IPR047057">
    <property type="entry name" value="MerR_fam"/>
</dbReference>
<keyword evidence="8" id="KW-1185">Reference proteome</keyword>
<dbReference type="GO" id="GO:0003677">
    <property type="term" value="F:DNA binding"/>
    <property type="evidence" value="ECO:0007669"/>
    <property type="project" value="UniProtKB-KW"/>
</dbReference>
<evidence type="ECO:0000256" key="5">
    <source>
        <dbReference type="SAM" id="MobiDB-lite"/>
    </source>
</evidence>
<evidence type="ECO:0000259" key="6">
    <source>
        <dbReference type="PROSITE" id="PS50937"/>
    </source>
</evidence>
<dbReference type="Gene3D" id="1.10.1660.10">
    <property type="match status" value="1"/>
</dbReference>
<evidence type="ECO:0000313" key="7">
    <source>
        <dbReference type="EMBL" id="RIQ21097.1"/>
    </source>
</evidence>
<dbReference type="SMART" id="SM00422">
    <property type="entry name" value="HTH_MERR"/>
    <property type="match status" value="1"/>
</dbReference>
<dbReference type="Pfam" id="PF13411">
    <property type="entry name" value="MerR_1"/>
    <property type="match status" value="1"/>
</dbReference>
<dbReference type="AlphaFoldDB" id="A0A418KP81"/>
<dbReference type="GO" id="GO:0003700">
    <property type="term" value="F:DNA-binding transcription factor activity"/>
    <property type="evidence" value="ECO:0007669"/>
    <property type="project" value="InterPro"/>
</dbReference>